<accession>F8MK93</accession>
<dbReference type="SUPFAM" id="SSF56672">
    <property type="entry name" value="DNA/RNA polymerases"/>
    <property type="match status" value="1"/>
</dbReference>
<dbReference type="EMBL" id="GL891304">
    <property type="protein sequence ID" value="EGO57377.1"/>
    <property type="molecule type" value="Genomic_DNA"/>
</dbReference>
<dbReference type="InterPro" id="IPR043502">
    <property type="entry name" value="DNA/RNA_pol_sf"/>
</dbReference>
<keyword evidence="2" id="KW-0496">Mitochondrion</keyword>
<feature type="non-terminal residue" evidence="4">
    <location>
        <position position="1"/>
    </location>
</feature>
<evidence type="ECO:0000313" key="5">
    <source>
        <dbReference type="Proteomes" id="UP000008065"/>
    </source>
</evidence>
<dbReference type="AlphaFoldDB" id="F8MK93"/>
<keyword evidence="5" id="KW-1185">Reference proteome</keyword>
<dbReference type="InterPro" id="IPR043128">
    <property type="entry name" value="Rev_trsase/Diguanyl_cyclase"/>
</dbReference>
<dbReference type="PROSITE" id="PS50878">
    <property type="entry name" value="RT_POL"/>
    <property type="match status" value="1"/>
</dbReference>
<name>F8MK93_NEUT8</name>
<dbReference type="RefSeq" id="XP_009850278.1">
    <property type="nucleotide sequence ID" value="XM_009851976.1"/>
</dbReference>
<dbReference type="InterPro" id="IPR000477">
    <property type="entry name" value="RT_dom"/>
</dbReference>
<proteinExistence type="predicted"/>
<dbReference type="OrthoDB" id="5588148at2759"/>
<reference evidence="5" key="1">
    <citation type="journal article" date="2011" name="Genetics">
        <title>Massive changes in genome architecture accompany the transition to self-fertility in the filamentous fungus Neurospora tetrasperma.</title>
        <authorList>
            <person name="Ellison C.E."/>
            <person name="Stajich J.E."/>
            <person name="Jacobson D.J."/>
            <person name="Natvig D.O."/>
            <person name="Lapidus A."/>
            <person name="Foster B."/>
            <person name="Aerts A."/>
            <person name="Riley R."/>
            <person name="Lindquist E.A."/>
            <person name="Grigoriev I.V."/>
            <person name="Taylor J.W."/>
        </authorList>
    </citation>
    <scope>NUCLEOTIDE SEQUENCE [LARGE SCALE GENOMIC DNA]</scope>
    <source>
        <strain evidence="5">FGSC 2508 / P0657</strain>
    </source>
</reference>
<comment type="subcellular location">
    <subcellularLocation>
        <location evidence="1">Mitochondrion</location>
    </subcellularLocation>
</comment>
<dbReference type="GO" id="GO:0005739">
    <property type="term" value="C:mitochondrion"/>
    <property type="evidence" value="ECO:0007669"/>
    <property type="project" value="UniProtKB-SubCell"/>
</dbReference>
<organism evidence="4 5">
    <name type="scientific">Neurospora tetrasperma (strain FGSC 2508 / ATCC MYA-4615 / P0657)</name>
    <dbReference type="NCBI Taxonomy" id="510951"/>
    <lineage>
        <taxon>Eukaryota</taxon>
        <taxon>Fungi</taxon>
        <taxon>Dikarya</taxon>
        <taxon>Ascomycota</taxon>
        <taxon>Pezizomycotina</taxon>
        <taxon>Sordariomycetes</taxon>
        <taxon>Sordariomycetidae</taxon>
        <taxon>Sordariales</taxon>
        <taxon>Sordariaceae</taxon>
        <taxon>Neurospora</taxon>
    </lineage>
</organism>
<dbReference type="VEuPathDB" id="FungiDB:NEUTE1DRAFT_42028"/>
<evidence type="ECO:0000259" key="3">
    <source>
        <dbReference type="PROSITE" id="PS50878"/>
    </source>
</evidence>
<dbReference type="Gene3D" id="3.30.70.270">
    <property type="match status" value="1"/>
</dbReference>
<sequence length="79" mass="9469">INNILYNILNIYTTIYLNNILIFLNNKADYERYISNILKRLTKTNLQINTDKYEFYTKKIKYLGFIIILGGIKMDLEKI</sequence>
<dbReference type="Proteomes" id="UP000008065">
    <property type="component" value="Unassembled WGS sequence"/>
</dbReference>
<evidence type="ECO:0000313" key="4">
    <source>
        <dbReference type="EMBL" id="EGO57377.1"/>
    </source>
</evidence>
<dbReference type="GeneID" id="20827821"/>
<dbReference type="Pfam" id="PF00078">
    <property type="entry name" value="RVT_1"/>
    <property type="match status" value="1"/>
</dbReference>
<evidence type="ECO:0000256" key="1">
    <source>
        <dbReference type="ARBA" id="ARBA00004173"/>
    </source>
</evidence>
<feature type="domain" description="Reverse transcriptase" evidence="3">
    <location>
        <begin position="1"/>
        <end position="67"/>
    </location>
</feature>
<evidence type="ECO:0000256" key="2">
    <source>
        <dbReference type="ARBA" id="ARBA00023128"/>
    </source>
</evidence>
<dbReference type="HOGENOM" id="CLU_000384_33_7_1"/>
<gene>
    <name evidence="4" type="ORF">NEUTE1DRAFT_42028</name>
</gene>
<protein>
    <recommendedName>
        <fullName evidence="3">Reverse transcriptase domain-containing protein</fullName>
    </recommendedName>
</protein>
<dbReference type="KEGG" id="nte:NEUTE1DRAFT42028"/>